<proteinExistence type="predicted"/>
<dbReference type="Proteomes" id="UP000836788">
    <property type="component" value="Chromosome 13"/>
</dbReference>
<keyword evidence="1" id="KW-0732">Signal</keyword>
<feature type="domain" description="N-acetyltransferase" evidence="2">
    <location>
        <begin position="136"/>
        <end position="312"/>
    </location>
</feature>
<dbReference type="CDD" id="cd04301">
    <property type="entry name" value="NAT_SF"/>
    <property type="match status" value="1"/>
</dbReference>
<dbReference type="PROSITE" id="PS51186">
    <property type="entry name" value="GNAT"/>
    <property type="match status" value="1"/>
</dbReference>
<dbReference type="Gene3D" id="3.40.630.30">
    <property type="match status" value="1"/>
</dbReference>
<dbReference type="AlphaFoldDB" id="A0A8J9SZJ1"/>
<gene>
    <name evidence="3" type="ORF">PTTT1_LOCUS13101</name>
</gene>
<evidence type="ECO:0000259" key="2">
    <source>
        <dbReference type="PROSITE" id="PS51186"/>
    </source>
</evidence>
<name>A0A8J9SZJ1_PHATR</name>
<feature type="signal peptide" evidence="1">
    <location>
        <begin position="1"/>
        <end position="29"/>
    </location>
</feature>
<accession>A0A8J9SZJ1</accession>
<dbReference type="Pfam" id="PF00583">
    <property type="entry name" value="Acetyltransf_1"/>
    <property type="match status" value="1"/>
</dbReference>
<dbReference type="PANTHER" id="PTHR43617">
    <property type="entry name" value="L-AMINO ACID N-ACETYLTRANSFERASE"/>
    <property type="match status" value="1"/>
</dbReference>
<dbReference type="InterPro" id="IPR000182">
    <property type="entry name" value="GNAT_dom"/>
</dbReference>
<reference evidence="3" key="1">
    <citation type="submission" date="2022-02" db="EMBL/GenBank/DDBJ databases">
        <authorList>
            <person name="Giguere J D."/>
        </authorList>
    </citation>
    <scope>NUCLEOTIDE SEQUENCE</scope>
    <source>
        <strain evidence="3">CCAP 1055/1</strain>
    </source>
</reference>
<sequence>MGAIVKKFYQPLLIQIVLVLLRGTKPANALLGNLFPRIGPPLANENRDPSKNFYSEATVAAEPLSIRIRSTSASDLSTVAALLSTASVGSPKGLGAHAFSWRQKMDALWAKADIEALLRVRLEALHEGRKRLHHLQSIPDLEEQDRLRLLWSNERLRNRIATASRQTGESNVWQSHNFALTPDDSSWMNHVQMTAEDVSTGQVIGFCEVAMLSNPVAILENDDGECVFGYSPAITNLATDPDFRRQGVATRLLRTAERVVRRKWQANSIGLYVEKENKGALALYRSRGFEPKKPCEGGDRLGEMWYMMRSWEETSAPLQIEG</sequence>
<protein>
    <recommendedName>
        <fullName evidence="2">N-acetyltransferase domain-containing protein</fullName>
    </recommendedName>
</protein>
<evidence type="ECO:0000256" key="1">
    <source>
        <dbReference type="SAM" id="SignalP"/>
    </source>
</evidence>
<dbReference type="InterPro" id="IPR016181">
    <property type="entry name" value="Acyl_CoA_acyltransferase"/>
</dbReference>
<dbReference type="GO" id="GO:0016747">
    <property type="term" value="F:acyltransferase activity, transferring groups other than amino-acyl groups"/>
    <property type="evidence" value="ECO:0007669"/>
    <property type="project" value="InterPro"/>
</dbReference>
<dbReference type="EMBL" id="OU594954">
    <property type="protein sequence ID" value="CAG9280375.1"/>
    <property type="molecule type" value="Genomic_DNA"/>
</dbReference>
<organism evidence="3">
    <name type="scientific">Phaeodactylum tricornutum</name>
    <name type="common">Diatom</name>
    <dbReference type="NCBI Taxonomy" id="2850"/>
    <lineage>
        <taxon>Eukaryota</taxon>
        <taxon>Sar</taxon>
        <taxon>Stramenopiles</taxon>
        <taxon>Ochrophyta</taxon>
        <taxon>Bacillariophyta</taxon>
        <taxon>Bacillariophyceae</taxon>
        <taxon>Bacillariophycidae</taxon>
        <taxon>Naviculales</taxon>
        <taxon>Phaeodactylaceae</taxon>
        <taxon>Phaeodactylum</taxon>
    </lineage>
</organism>
<dbReference type="SUPFAM" id="SSF55729">
    <property type="entry name" value="Acyl-CoA N-acyltransferases (Nat)"/>
    <property type="match status" value="1"/>
</dbReference>
<evidence type="ECO:0000313" key="3">
    <source>
        <dbReference type="EMBL" id="CAG9280375.1"/>
    </source>
</evidence>
<dbReference type="InterPro" id="IPR050276">
    <property type="entry name" value="MshD_Acetyltransferase"/>
</dbReference>
<feature type="chain" id="PRO_5035418266" description="N-acetyltransferase domain-containing protein" evidence="1">
    <location>
        <begin position="30"/>
        <end position="322"/>
    </location>
</feature>